<evidence type="ECO:0000313" key="2">
    <source>
        <dbReference type="EMBL" id="GAA5414846.1"/>
    </source>
</evidence>
<gene>
    <name evidence="2" type="ORF">UREOM_5570</name>
</gene>
<sequence>MDMTEWKLKRLCKKLEKYCTLYGKMRVLDAVNEVIDLKELHYHSMDELFENPQNHHHNHCSKCDSPEETAHFSHEHHMHEDVEIPSVKSVHEVSTKHGANGSVIYEIKDADKHHHHDEHDHHHDHDHNHDHCH</sequence>
<protein>
    <submittedName>
        <fullName evidence="2">Uncharacterized protein</fullName>
    </submittedName>
</protein>
<proteinExistence type="predicted"/>
<keyword evidence="3" id="KW-1185">Reference proteome</keyword>
<reference evidence="2" key="1">
    <citation type="submission" date="2024-02" db="EMBL/GenBank/DDBJ databases">
        <title>Draft genome sequence of new strains in genus Ureaplasma.</title>
        <authorList>
            <person name="Nakajima Y."/>
            <person name="Segawa T."/>
        </authorList>
    </citation>
    <scope>NUCLEOTIDE SEQUENCE [LARGE SCALE GENOMIC DNA]</scope>
    <source>
        <strain evidence="2">OM1</strain>
    </source>
</reference>
<organism evidence="2 3">
    <name type="scientific">Ureaplasma ceti</name>
    <dbReference type="NCBI Taxonomy" id="3119530"/>
    <lineage>
        <taxon>Bacteria</taxon>
        <taxon>Bacillati</taxon>
        <taxon>Mycoplasmatota</taxon>
        <taxon>Mycoplasmoidales</taxon>
        <taxon>Mycoplasmoidaceae</taxon>
        <taxon>Ureaplasma</taxon>
    </lineage>
</organism>
<dbReference type="Proteomes" id="UP001449582">
    <property type="component" value="Unassembled WGS sequence"/>
</dbReference>
<comment type="caution">
    <text evidence="2">The sequence shown here is derived from an EMBL/GenBank/DDBJ whole genome shotgun (WGS) entry which is preliminary data.</text>
</comment>
<dbReference type="RefSeq" id="WP_353290007.1">
    <property type="nucleotide sequence ID" value="NZ_BAABQM010000004.1"/>
</dbReference>
<evidence type="ECO:0000256" key="1">
    <source>
        <dbReference type="SAM" id="MobiDB-lite"/>
    </source>
</evidence>
<evidence type="ECO:0000313" key="3">
    <source>
        <dbReference type="Proteomes" id="UP001449582"/>
    </source>
</evidence>
<name>A0ABP9U673_9BACT</name>
<feature type="region of interest" description="Disordered" evidence="1">
    <location>
        <begin position="112"/>
        <end position="133"/>
    </location>
</feature>
<accession>A0ABP9U673</accession>
<dbReference type="EMBL" id="BAABQM010000004">
    <property type="protein sequence ID" value="GAA5414846.1"/>
    <property type="molecule type" value="Genomic_DNA"/>
</dbReference>